<feature type="compositionally biased region" description="Polar residues" evidence="7">
    <location>
        <begin position="71"/>
        <end position="80"/>
    </location>
</feature>
<organism evidence="8 9">
    <name type="scientific">Lactobacillus corticis</name>
    <dbReference type="NCBI Taxonomy" id="2201249"/>
    <lineage>
        <taxon>Bacteria</taxon>
        <taxon>Bacillati</taxon>
        <taxon>Bacillota</taxon>
        <taxon>Bacilli</taxon>
        <taxon>Lactobacillales</taxon>
        <taxon>Lactobacillaceae</taxon>
        <taxon>Lactobacillus</taxon>
    </lineage>
</organism>
<comment type="function">
    <text evidence="6">Bidirectionally degrades single-stranded DNA into large acid-insoluble oligonucleotides, which are then degraded further into small acid-soluble oligonucleotides.</text>
</comment>
<dbReference type="GO" id="GO:0005829">
    <property type="term" value="C:cytosol"/>
    <property type="evidence" value="ECO:0007669"/>
    <property type="project" value="TreeGrafter"/>
</dbReference>
<comment type="similarity">
    <text evidence="1 6">Belongs to the XseB family.</text>
</comment>
<dbReference type="GO" id="GO:0008855">
    <property type="term" value="F:exodeoxyribonuclease VII activity"/>
    <property type="evidence" value="ECO:0007669"/>
    <property type="project" value="UniProtKB-UniRule"/>
</dbReference>
<evidence type="ECO:0000313" key="9">
    <source>
        <dbReference type="Proteomes" id="UP000677218"/>
    </source>
</evidence>
<evidence type="ECO:0000256" key="7">
    <source>
        <dbReference type="SAM" id="MobiDB-lite"/>
    </source>
</evidence>
<keyword evidence="4 6" id="KW-0378">Hydrolase</keyword>
<sequence length="80" mass="8627">MAEEKNNFEQELASLEKIVNNLESGNVPLADALDQFKAGVKLSRDLDKQLTAAEETVAKLIDKDGNETPIDPTNSGSPEA</sequence>
<dbReference type="Gene3D" id="1.10.287.1040">
    <property type="entry name" value="Exonuclease VII, small subunit"/>
    <property type="match status" value="1"/>
</dbReference>
<keyword evidence="3 6" id="KW-0540">Nuclease</keyword>
<name>A0A916VH83_9LACO</name>
<dbReference type="InterPro" id="IPR003761">
    <property type="entry name" value="Exonuc_VII_S"/>
</dbReference>
<keyword evidence="5 6" id="KW-0269">Exonuclease</keyword>
<gene>
    <name evidence="6 8" type="primary">xseB</name>
    <name evidence="8" type="ORF">LCB40_06410</name>
</gene>
<dbReference type="NCBIfam" id="TIGR01280">
    <property type="entry name" value="xseB"/>
    <property type="match status" value="1"/>
</dbReference>
<dbReference type="InterPro" id="IPR037004">
    <property type="entry name" value="Exonuc_VII_ssu_sf"/>
</dbReference>
<evidence type="ECO:0000256" key="4">
    <source>
        <dbReference type="ARBA" id="ARBA00022801"/>
    </source>
</evidence>
<dbReference type="AlphaFoldDB" id="A0A916VH83"/>
<dbReference type="GO" id="GO:0009318">
    <property type="term" value="C:exodeoxyribonuclease VII complex"/>
    <property type="evidence" value="ECO:0007669"/>
    <property type="project" value="UniProtKB-UniRule"/>
</dbReference>
<dbReference type="PANTHER" id="PTHR34137:SF1">
    <property type="entry name" value="EXODEOXYRIBONUCLEASE 7 SMALL SUBUNIT"/>
    <property type="match status" value="1"/>
</dbReference>
<evidence type="ECO:0000256" key="5">
    <source>
        <dbReference type="ARBA" id="ARBA00022839"/>
    </source>
</evidence>
<feature type="region of interest" description="Disordered" evidence="7">
    <location>
        <begin position="60"/>
        <end position="80"/>
    </location>
</feature>
<dbReference type="PANTHER" id="PTHR34137">
    <property type="entry name" value="EXODEOXYRIBONUCLEASE 7 SMALL SUBUNIT"/>
    <property type="match status" value="1"/>
</dbReference>
<dbReference type="EC" id="3.1.11.6" evidence="6"/>
<reference evidence="8" key="1">
    <citation type="submission" date="2020-08" db="EMBL/GenBank/DDBJ databases">
        <title>Taxonomic study for Lactobacillus species isolated from hardwood bark.</title>
        <authorList>
            <person name="Tohno M."/>
            <person name="Tanizawa Y."/>
        </authorList>
    </citation>
    <scope>NUCLEOTIDE SEQUENCE</scope>
    <source>
        <strain evidence="8">B40</strain>
    </source>
</reference>
<comment type="catalytic activity">
    <reaction evidence="6">
        <text>Exonucleolytic cleavage in either 5'- to 3'- or 3'- to 5'-direction to yield nucleoside 5'-phosphates.</text>
        <dbReference type="EC" id="3.1.11.6"/>
    </reaction>
</comment>
<evidence type="ECO:0000256" key="1">
    <source>
        <dbReference type="ARBA" id="ARBA00009998"/>
    </source>
</evidence>
<dbReference type="GO" id="GO:0006308">
    <property type="term" value="P:DNA catabolic process"/>
    <property type="evidence" value="ECO:0007669"/>
    <property type="project" value="UniProtKB-UniRule"/>
</dbReference>
<dbReference type="Pfam" id="PF02609">
    <property type="entry name" value="Exonuc_VII_S"/>
    <property type="match status" value="1"/>
</dbReference>
<evidence type="ECO:0000256" key="6">
    <source>
        <dbReference type="HAMAP-Rule" id="MF_00337"/>
    </source>
</evidence>
<evidence type="ECO:0000313" key="8">
    <source>
        <dbReference type="EMBL" id="GFZ26761.1"/>
    </source>
</evidence>
<comment type="subunit">
    <text evidence="6">Heterooligomer composed of large and small subunits.</text>
</comment>
<dbReference type="NCBIfam" id="NF002138">
    <property type="entry name" value="PRK00977.1-2"/>
    <property type="match status" value="1"/>
</dbReference>
<dbReference type="SUPFAM" id="SSF116842">
    <property type="entry name" value="XseB-like"/>
    <property type="match status" value="1"/>
</dbReference>
<keyword evidence="9" id="KW-1185">Reference proteome</keyword>
<dbReference type="Proteomes" id="UP000677218">
    <property type="component" value="Unassembled WGS sequence"/>
</dbReference>
<accession>A0A916VH83</accession>
<protein>
    <recommendedName>
        <fullName evidence="6">Exodeoxyribonuclease 7 small subunit</fullName>
        <ecNumber evidence="6">3.1.11.6</ecNumber>
    </recommendedName>
    <alternativeName>
        <fullName evidence="6">Exodeoxyribonuclease VII small subunit</fullName>
        <shortName evidence="6">Exonuclease VII small subunit</shortName>
    </alternativeName>
</protein>
<keyword evidence="2 6" id="KW-0963">Cytoplasm</keyword>
<dbReference type="HAMAP" id="MF_00337">
    <property type="entry name" value="Exonuc_7_S"/>
    <property type="match status" value="1"/>
</dbReference>
<comment type="subcellular location">
    <subcellularLocation>
        <location evidence="6">Cytoplasm</location>
    </subcellularLocation>
</comment>
<evidence type="ECO:0000256" key="2">
    <source>
        <dbReference type="ARBA" id="ARBA00022490"/>
    </source>
</evidence>
<evidence type="ECO:0000256" key="3">
    <source>
        <dbReference type="ARBA" id="ARBA00022722"/>
    </source>
</evidence>
<proteinExistence type="inferred from homology"/>
<comment type="caution">
    <text evidence="8">The sequence shown here is derived from an EMBL/GenBank/DDBJ whole genome shotgun (WGS) entry which is preliminary data.</text>
</comment>
<dbReference type="EMBL" id="BMAY01000003">
    <property type="protein sequence ID" value="GFZ26761.1"/>
    <property type="molecule type" value="Genomic_DNA"/>
</dbReference>
<dbReference type="RefSeq" id="WP_212780450.1">
    <property type="nucleotide sequence ID" value="NZ_BMAY01000003.1"/>
</dbReference>